<accession>A0A0R0J8M1</accession>
<reference evidence="1 2" key="1">
    <citation type="journal article" date="2010" name="Nature">
        <title>Genome sequence of the palaeopolyploid soybean.</title>
        <authorList>
            <person name="Schmutz J."/>
            <person name="Cannon S.B."/>
            <person name="Schlueter J."/>
            <person name="Ma J."/>
            <person name="Mitros T."/>
            <person name="Nelson W."/>
            <person name="Hyten D.L."/>
            <person name="Song Q."/>
            <person name="Thelen J.J."/>
            <person name="Cheng J."/>
            <person name="Xu D."/>
            <person name="Hellsten U."/>
            <person name="May G.D."/>
            <person name="Yu Y."/>
            <person name="Sakurai T."/>
            <person name="Umezawa T."/>
            <person name="Bhattacharyya M.K."/>
            <person name="Sandhu D."/>
            <person name="Valliyodan B."/>
            <person name="Lindquist E."/>
            <person name="Peto M."/>
            <person name="Grant D."/>
            <person name="Shu S."/>
            <person name="Goodstein D."/>
            <person name="Barry K."/>
            <person name="Futrell-Griggs M."/>
            <person name="Abernathy B."/>
            <person name="Du J."/>
            <person name="Tian Z."/>
            <person name="Zhu L."/>
            <person name="Gill N."/>
            <person name="Joshi T."/>
            <person name="Libault M."/>
            <person name="Sethuraman A."/>
            <person name="Zhang X.-C."/>
            <person name="Shinozaki K."/>
            <person name="Nguyen H.T."/>
            <person name="Wing R.A."/>
            <person name="Cregan P."/>
            <person name="Specht J."/>
            <person name="Grimwood J."/>
            <person name="Rokhsar D."/>
            <person name="Stacey G."/>
            <person name="Shoemaker R.C."/>
            <person name="Jackson S.A."/>
        </authorList>
    </citation>
    <scope>NUCLEOTIDE SEQUENCE [LARGE SCALE GENOMIC DNA]</scope>
    <source>
        <strain evidence="2">cv. Williams 82</strain>
        <tissue evidence="1">Callus</tissue>
    </source>
</reference>
<dbReference type="SMR" id="A0A0R0J8M1"/>
<sequence>MSASSLIESLVLQLHEMSESVRHLVQNSFHLPRRCFEVYHHSFDSGVNAATGIFILLYSFHLDFRPLHIKKNCNASSVTNVNNGSIELWQINEGPSHTII</sequence>
<reference evidence="1" key="3">
    <citation type="submission" date="2018-07" db="EMBL/GenBank/DDBJ databases">
        <title>WGS assembly of Glycine max.</title>
        <authorList>
            <person name="Schmutz J."/>
            <person name="Cannon S."/>
            <person name="Schlueter J."/>
            <person name="Ma J."/>
            <person name="Mitros T."/>
            <person name="Nelson W."/>
            <person name="Hyten D."/>
            <person name="Song Q."/>
            <person name="Thelen J."/>
            <person name="Cheng J."/>
            <person name="Xu D."/>
            <person name="Hellsten U."/>
            <person name="May G."/>
            <person name="Yu Y."/>
            <person name="Sakurai T."/>
            <person name="Umezawa T."/>
            <person name="Bhattacharyya M."/>
            <person name="Sandhu D."/>
            <person name="Valliyodan B."/>
            <person name="Lindquist E."/>
            <person name="Peto M."/>
            <person name="Grant D."/>
            <person name="Shu S."/>
            <person name="Goodstein D."/>
            <person name="Barry K."/>
            <person name="Futrell-Griggs M."/>
            <person name="Abernathy B."/>
            <person name="Du J."/>
            <person name="Tian Z."/>
            <person name="Zhu L."/>
            <person name="Gill N."/>
            <person name="Joshi T."/>
            <person name="Libault M."/>
            <person name="Sethuraman A."/>
            <person name="Zhang X."/>
            <person name="Shinozaki K."/>
            <person name="Nguyen H."/>
            <person name="Wing R."/>
            <person name="Cregan P."/>
            <person name="Specht J."/>
            <person name="Grimwood J."/>
            <person name="Rokhsar D."/>
            <person name="Stacey G."/>
            <person name="Shoemaker R."/>
            <person name="Jackson S."/>
        </authorList>
    </citation>
    <scope>NUCLEOTIDE SEQUENCE</scope>
    <source>
        <tissue evidence="1">Callus</tissue>
    </source>
</reference>
<dbReference type="EMBL" id="CM000840">
    <property type="protein sequence ID" value="KRH51101.1"/>
    <property type="molecule type" value="Genomic_DNA"/>
</dbReference>
<gene>
    <name evidence="1" type="ORF">GLYMA_07G261300</name>
</gene>
<dbReference type="EnsemblPlants" id="KRH51101">
    <property type="protein sequence ID" value="KRH51101"/>
    <property type="gene ID" value="GLYMA_07G261300"/>
</dbReference>
<keyword evidence="3" id="KW-1185">Reference proteome</keyword>
<reference evidence="2" key="2">
    <citation type="submission" date="2018-02" db="UniProtKB">
        <authorList>
            <consortium name="EnsemblPlants"/>
        </authorList>
    </citation>
    <scope>IDENTIFICATION</scope>
    <source>
        <strain evidence="2">Williams 82</strain>
    </source>
</reference>
<evidence type="ECO:0000313" key="1">
    <source>
        <dbReference type="EMBL" id="KRH51101.1"/>
    </source>
</evidence>
<dbReference type="Proteomes" id="UP000008827">
    <property type="component" value="Chromosome 7"/>
</dbReference>
<evidence type="ECO:0000313" key="2">
    <source>
        <dbReference type="EnsemblPlants" id="KRH51101"/>
    </source>
</evidence>
<proteinExistence type="predicted"/>
<protein>
    <submittedName>
        <fullName evidence="1 2">Uncharacterized protein</fullName>
    </submittedName>
</protein>
<dbReference type="InParanoid" id="A0A0R0J8M1"/>
<organism evidence="1">
    <name type="scientific">Glycine max</name>
    <name type="common">Soybean</name>
    <name type="synonym">Glycine hispida</name>
    <dbReference type="NCBI Taxonomy" id="3847"/>
    <lineage>
        <taxon>Eukaryota</taxon>
        <taxon>Viridiplantae</taxon>
        <taxon>Streptophyta</taxon>
        <taxon>Embryophyta</taxon>
        <taxon>Tracheophyta</taxon>
        <taxon>Spermatophyta</taxon>
        <taxon>Magnoliopsida</taxon>
        <taxon>eudicotyledons</taxon>
        <taxon>Gunneridae</taxon>
        <taxon>Pentapetalae</taxon>
        <taxon>rosids</taxon>
        <taxon>fabids</taxon>
        <taxon>Fabales</taxon>
        <taxon>Fabaceae</taxon>
        <taxon>Papilionoideae</taxon>
        <taxon>50 kb inversion clade</taxon>
        <taxon>NPAAA clade</taxon>
        <taxon>indigoferoid/millettioid clade</taxon>
        <taxon>Phaseoleae</taxon>
        <taxon>Glycine</taxon>
        <taxon>Glycine subgen. Soja</taxon>
    </lineage>
</organism>
<evidence type="ECO:0000313" key="3">
    <source>
        <dbReference type="Proteomes" id="UP000008827"/>
    </source>
</evidence>
<name>A0A0R0J8M1_SOYBN</name>
<dbReference type="AlphaFoldDB" id="A0A0R0J8M1"/>
<dbReference type="Gramene" id="KRH51101">
    <property type="protein sequence ID" value="KRH51101"/>
    <property type="gene ID" value="GLYMA_07G261300"/>
</dbReference>